<gene>
    <name evidence="8" type="ORF">Plo01_03960</name>
</gene>
<feature type="DNA-binding region" description="OmpR/PhoB-type" evidence="5">
    <location>
        <begin position="1"/>
        <end position="75"/>
    </location>
</feature>
<dbReference type="SMART" id="SM01043">
    <property type="entry name" value="BTAD"/>
    <property type="match status" value="1"/>
</dbReference>
<accession>A0A8J3W2N9</accession>
<dbReference type="CDD" id="cd15831">
    <property type="entry name" value="BTAD"/>
    <property type="match status" value="1"/>
</dbReference>
<dbReference type="PROSITE" id="PS51755">
    <property type="entry name" value="OMPR_PHOB"/>
    <property type="match status" value="1"/>
</dbReference>
<keyword evidence="2" id="KW-0805">Transcription regulation</keyword>
<dbReference type="Proteomes" id="UP000616724">
    <property type="component" value="Unassembled WGS sequence"/>
</dbReference>
<evidence type="ECO:0000313" key="8">
    <source>
        <dbReference type="EMBL" id="GIH73967.1"/>
    </source>
</evidence>
<dbReference type="Pfam" id="PF03704">
    <property type="entry name" value="BTAD"/>
    <property type="match status" value="1"/>
</dbReference>
<evidence type="ECO:0000256" key="1">
    <source>
        <dbReference type="ARBA" id="ARBA00005820"/>
    </source>
</evidence>
<dbReference type="Pfam" id="PF13424">
    <property type="entry name" value="TPR_12"/>
    <property type="match status" value="1"/>
</dbReference>
<dbReference type="Pfam" id="PF00486">
    <property type="entry name" value="Trans_reg_C"/>
    <property type="match status" value="1"/>
</dbReference>
<sequence length="1020" mass="109349">MVPGSLKVRHLLAVLLVSAGRSVPAGDIVAELWNRDPPATHRTLVRGYVRELRRLLGDSERDVVRHHNDGYLLRVEPGELDSEQFELLCDQACEMHGAGDLESAGRLFDQALALWRGPVFAGVPPTLTLLPHVSALRERRLLALESRADIDLRTGRHREAVPRLRQLAGKHPLHEPFTLLLMRALRETGRRAEALNAYSLLRGHTVRELGLEPGPQLRRLHALLLAEEDAGADDAGAGKDGAGKDGAGKDGAGKDGADEGAGRAPAFTPPVPAQTPPDIADFTGREKEVAQCLSVLSAADGPAPRILSVSGRAGVGKTTLAVHLAHRLRGAYPDGQLYADFSAPHTTPDEVLGQFLRALGLPRTAVPGGLAERLQCYRSVLAGRRVLIVADDAHSESQVRPLIPGSPGSSLLVTSRSRLLGLESAHFADLDVLPHGAALDLLAGIAGAERVGSESEAASEIVELCGRLPLAIRIAGARAAARAARPLSAFAAELSDEADRLDLLRAGDLDVEAAITGTYTSLDPRCRRLFRLLGLLGAPDFSPWLAAALARLPERETSRLLSSLVEARLVDETGWSRFRLHDLVRLFARRRAETDEDAAARTAALRRAFGGLLLLAQEADARLGVRTVARLRPAVPRGAPGSPEAPADSPETLMDSPEVLVGDPFEWFETERKTVSASVRQAAAAGLTDLAWGLAAAAQTFYELRDVGEGAEVHQVALAACRRSGDRLGEAVMLRNLADLHTGTAGAVLDDKLGWAESALMIFRELGEREGEADALYLCGDVHRLRGDHERALRCFRESSAVASAHGYLLGQLHTLQQLAGISQAQGSPDAALRYAERALSIAEELASPRDECVVRGLLGMIHRRRGELVPAEAQLRRAAAKAQAAADPLMEAQMLAHLGQLYADDGHAEARQTLERALLLGTVHHYDFGRAVALHGLGLLEIAEDRPQEAAGRLRAAMEIWDGLQNTLGRARTLAALGEAHAKGGDRAAARAALEEARCEYRRLGDDREADRIGALLSS</sequence>
<keyword evidence="9" id="KW-1185">Reference proteome</keyword>
<dbReference type="Gene3D" id="3.40.50.300">
    <property type="entry name" value="P-loop containing nucleotide triphosphate hydrolases"/>
    <property type="match status" value="1"/>
</dbReference>
<organism evidence="8 9">
    <name type="scientific">Planobispora longispora</name>
    <dbReference type="NCBI Taxonomy" id="28887"/>
    <lineage>
        <taxon>Bacteria</taxon>
        <taxon>Bacillati</taxon>
        <taxon>Actinomycetota</taxon>
        <taxon>Actinomycetes</taxon>
        <taxon>Streptosporangiales</taxon>
        <taxon>Streptosporangiaceae</taxon>
        <taxon>Planobispora</taxon>
    </lineage>
</organism>
<name>A0A8J3W2N9_9ACTN</name>
<dbReference type="EMBL" id="BOOH01000003">
    <property type="protein sequence ID" value="GIH73967.1"/>
    <property type="molecule type" value="Genomic_DNA"/>
</dbReference>
<feature type="region of interest" description="Disordered" evidence="6">
    <location>
        <begin position="232"/>
        <end position="275"/>
    </location>
</feature>
<protein>
    <submittedName>
        <fullName evidence="8">SARP family transcriptional regulator</fullName>
    </submittedName>
</protein>
<evidence type="ECO:0000256" key="6">
    <source>
        <dbReference type="SAM" id="MobiDB-lite"/>
    </source>
</evidence>
<dbReference type="GO" id="GO:0043531">
    <property type="term" value="F:ADP binding"/>
    <property type="evidence" value="ECO:0007669"/>
    <property type="project" value="InterPro"/>
</dbReference>
<dbReference type="InterPro" id="IPR049945">
    <property type="entry name" value="AAA_22"/>
</dbReference>
<dbReference type="GO" id="GO:0000160">
    <property type="term" value="P:phosphorelay signal transduction system"/>
    <property type="evidence" value="ECO:0007669"/>
    <property type="project" value="InterPro"/>
</dbReference>
<comment type="similarity">
    <text evidence="1">Belongs to the AfsR/DnrI/RedD regulatory family.</text>
</comment>
<dbReference type="GO" id="GO:0006355">
    <property type="term" value="P:regulation of DNA-templated transcription"/>
    <property type="evidence" value="ECO:0007669"/>
    <property type="project" value="InterPro"/>
</dbReference>
<dbReference type="PANTHER" id="PTHR35807">
    <property type="entry name" value="TRANSCRIPTIONAL REGULATOR REDD-RELATED"/>
    <property type="match status" value="1"/>
</dbReference>
<feature type="compositionally biased region" description="Basic and acidic residues" evidence="6">
    <location>
        <begin position="241"/>
        <end position="261"/>
    </location>
</feature>
<dbReference type="AlphaFoldDB" id="A0A8J3W2N9"/>
<dbReference type="Gene3D" id="1.25.40.10">
    <property type="entry name" value="Tetratricopeptide repeat domain"/>
    <property type="match status" value="3"/>
</dbReference>
<dbReference type="SUPFAM" id="SSF52540">
    <property type="entry name" value="P-loop containing nucleoside triphosphate hydrolases"/>
    <property type="match status" value="1"/>
</dbReference>
<feature type="domain" description="OmpR/PhoB-type" evidence="7">
    <location>
        <begin position="1"/>
        <end position="75"/>
    </location>
</feature>
<dbReference type="InterPro" id="IPR019734">
    <property type="entry name" value="TPR_rpt"/>
</dbReference>
<evidence type="ECO:0000256" key="2">
    <source>
        <dbReference type="ARBA" id="ARBA00023015"/>
    </source>
</evidence>
<comment type="caution">
    <text evidence="8">The sequence shown here is derived from an EMBL/GenBank/DDBJ whole genome shotgun (WGS) entry which is preliminary data.</text>
</comment>
<dbReference type="SUPFAM" id="SSF48452">
    <property type="entry name" value="TPR-like"/>
    <property type="match status" value="3"/>
</dbReference>
<dbReference type="InterPro" id="IPR016032">
    <property type="entry name" value="Sig_transdc_resp-reg_C-effctor"/>
</dbReference>
<dbReference type="InterPro" id="IPR011990">
    <property type="entry name" value="TPR-like_helical_dom_sf"/>
</dbReference>
<reference evidence="8 9" key="1">
    <citation type="submission" date="2021-01" db="EMBL/GenBank/DDBJ databases">
        <title>Whole genome shotgun sequence of Planobispora longispora NBRC 13918.</title>
        <authorList>
            <person name="Komaki H."/>
            <person name="Tamura T."/>
        </authorList>
    </citation>
    <scope>NUCLEOTIDE SEQUENCE [LARGE SCALE GENOMIC DNA]</scope>
    <source>
        <strain evidence="8 9">NBRC 13918</strain>
    </source>
</reference>
<keyword evidence="4" id="KW-0804">Transcription</keyword>
<dbReference type="SMART" id="SM00028">
    <property type="entry name" value="TPR"/>
    <property type="match status" value="5"/>
</dbReference>
<dbReference type="InterPro" id="IPR001867">
    <property type="entry name" value="OmpR/PhoB-type_DNA-bd"/>
</dbReference>
<dbReference type="PANTHER" id="PTHR35807:SF1">
    <property type="entry name" value="TRANSCRIPTIONAL REGULATOR REDD"/>
    <property type="match status" value="1"/>
</dbReference>
<dbReference type="SUPFAM" id="SSF46894">
    <property type="entry name" value="C-terminal effector domain of the bipartite response regulators"/>
    <property type="match status" value="1"/>
</dbReference>
<evidence type="ECO:0000259" key="7">
    <source>
        <dbReference type="PROSITE" id="PS51755"/>
    </source>
</evidence>
<dbReference type="GO" id="GO:0003677">
    <property type="term" value="F:DNA binding"/>
    <property type="evidence" value="ECO:0007669"/>
    <property type="project" value="UniProtKB-UniRule"/>
</dbReference>
<dbReference type="InterPro" id="IPR036388">
    <property type="entry name" value="WH-like_DNA-bd_sf"/>
</dbReference>
<evidence type="ECO:0000256" key="5">
    <source>
        <dbReference type="PROSITE-ProRule" id="PRU01091"/>
    </source>
</evidence>
<dbReference type="InterPro" id="IPR005158">
    <property type="entry name" value="BTAD"/>
</dbReference>
<evidence type="ECO:0000256" key="4">
    <source>
        <dbReference type="ARBA" id="ARBA00023163"/>
    </source>
</evidence>
<dbReference type="PRINTS" id="PR00364">
    <property type="entry name" value="DISEASERSIST"/>
</dbReference>
<dbReference type="Gene3D" id="1.10.10.10">
    <property type="entry name" value="Winged helix-like DNA-binding domain superfamily/Winged helix DNA-binding domain"/>
    <property type="match status" value="1"/>
</dbReference>
<keyword evidence="3 5" id="KW-0238">DNA-binding</keyword>
<feature type="region of interest" description="Disordered" evidence="6">
    <location>
        <begin position="634"/>
        <end position="654"/>
    </location>
</feature>
<dbReference type="Pfam" id="PF13401">
    <property type="entry name" value="AAA_22"/>
    <property type="match status" value="1"/>
</dbReference>
<proteinExistence type="inferred from homology"/>
<evidence type="ECO:0000256" key="3">
    <source>
        <dbReference type="ARBA" id="ARBA00023125"/>
    </source>
</evidence>
<dbReference type="InterPro" id="IPR051677">
    <property type="entry name" value="AfsR-DnrI-RedD_regulator"/>
</dbReference>
<evidence type="ECO:0000313" key="9">
    <source>
        <dbReference type="Proteomes" id="UP000616724"/>
    </source>
</evidence>
<dbReference type="InterPro" id="IPR027417">
    <property type="entry name" value="P-loop_NTPase"/>
</dbReference>